<comment type="catalytic activity">
    <reaction evidence="1">
        <text>ATP + protein L-histidine = ADP + protein N-phospho-L-histidine.</text>
        <dbReference type="EC" id="2.7.13.3"/>
    </reaction>
</comment>
<keyword evidence="9" id="KW-0479">Metal-binding</keyword>
<dbReference type="GO" id="GO:0016301">
    <property type="term" value="F:kinase activity"/>
    <property type="evidence" value="ECO:0007669"/>
    <property type="project" value="UniProtKB-KW"/>
</dbReference>
<comment type="cofactor">
    <cofactor evidence="2">
        <name>[4Fe-4S] cluster</name>
        <dbReference type="ChEBI" id="CHEBI:49883"/>
    </cofactor>
</comment>
<dbReference type="PRINTS" id="PR00344">
    <property type="entry name" value="BCTRLSENSOR"/>
</dbReference>
<feature type="transmembrane region" description="Helical" evidence="17">
    <location>
        <begin position="47"/>
        <end position="67"/>
    </location>
</feature>
<evidence type="ECO:0000313" key="19">
    <source>
        <dbReference type="EMBL" id="GAA4131717.1"/>
    </source>
</evidence>
<sequence>MSDGAQAAMPPVTPSAADAAVNERADAGADAAGNADRSHACQRLPVWDAYTLIVLAGTIALTFAMPAASDHPVAASVLLAGILPLYLAVGHRAARTGADDTPLAYGYLAGALALFAAASLVTGTAWYAGFALVPHCFQLLSLRRACTAAMVVNMVPLAALLRYRHESSVIMIMAAIGVLGTVCAVFLGSWIDRVITQSRERARLIERLRSSQAEVARLSHAAGAAAERERLTTEIHDTLAQGFLTILTLLQAAERRMPPDDPLRAAVEPAIRTARDNLAEARALIAARPPVALDAAPVAEALRRLTATFGEETGVEATYGIDGEPRPLSPAADVVLLRAAQEALANVRRHARARTVAVRLAFDETAARLTVADDGVGFDPGNAARPDLGTGEHFGLLGLHRRAGTLGGTVTVRSAPGEGTTLTVELPDEPAAGTGG</sequence>
<dbReference type="PIRSF" id="PIRSF037434">
    <property type="entry name" value="STHK_ChrS"/>
    <property type="match status" value="1"/>
</dbReference>
<evidence type="ECO:0000256" key="2">
    <source>
        <dbReference type="ARBA" id="ARBA00001966"/>
    </source>
</evidence>
<keyword evidence="20" id="KW-1185">Reference proteome</keyword>
<keyword evidence="12" id="KW-0902">Two-component regulatory system</keyword>
<evidence type="ECO:0000256" key="12">
    <source>
        <dbReference type="ARBA" id="ARBA00023012"/>
    </source>
</evidence>
<reference evidence="20" key="1">
    <citation type="journal article" date="2019" name="Int. J. Syst. Evol. Microbiol.">
        <title>The Global Catalogue of Microorganisms (GCM) 10K type strain sequencing project: providing services to taxonomists for standard genome sequencing and annotation.</title>
        <authorList>
            <consortium name="The Broad Institute Genomics Platform"/>
            <consortium name="The Broad Institute Genome Sequencing Center for Infectious Disease"/>
            <person name="Wu L."/>
            <person name="Ma J."/>
        </authorList>
    </citation>
    <scope>NUCLEOTIDE SEQUENCE [LARGE SCALE GENOMIC DNA]</scope>
    <source>
        <strain evidence="20">JCM 17316</strain>
    </source>
</reference>
<evidence type="ECO:0000256" key="17">
    <source>
        <dbReference type="SAM" id="Phobius"/>
    </source>
</evidence>
<evidence type="ECO:0000313" key="20">
    <source>
        <dbReference type="Proteomes" id="UP001500266"/>
    </source>
</evidence>
<keyword evidence="6" id="KW-0004">4Fe-4S</keyword>
<protein>
    <recommendedName>
        <fullName evidence="5">Oxygen sensor histidine kinase NreB</fullName>
        <ecNumber evidence="4">2.7.13.3</ecNumber>
    </recommendedName>
    <alternativeName>
        <fullName evidence="15">Nitrogen regulation protein B</fullName>
    </alternativeName>
</protein>
<dbReference type="InterPro" id="IPR003594">
    <property type="entry name" value="HATPase_dom"/>
</dbReference>
<dbReference type="InterPro" id="IPR005467">
    <property type="entry name" value="His_kinase_dom"/>
</dbReference>
<evidence type="ECO:0000256" key="16">
    <source>
        <dbReference type="SAM" id="MobiDB-lite"/>
    </source>
</evidence>
<keyword evidence="10 19" id="KW-0418">Kinase</keyword>
<feature type="transmembrane region" description="Helical" evidence="17">
    <location>
        <begin position="73"/>
        <end position="91"/>
    </location>
</feature>
<keyword evidence="7" id="KW-0963">Cytoplasm</keyword>
<keyword evidence="17" id="KW-0812">Transmembrane</keyword>
<keyword evidence="17" id="KW-1133">Transmembrane helix</keyword>
<dbReference type="Pfam" id="PF07730">
    <property type="entry name" value="HisKA_3"/>
    <property type="match status" value="1"/>
</dbReference>
<keyword evidence="13" id="KW-0411">Iron-sulfur</keyword>
<proteinExistence type="predicted"/>
<evidence type="ECO:0000256" key="9">
    <source>
        <dbReference type="ARBA" id="ARBA00022723"/>
    </source>
</evidence>
<evidence type="ECO:0000256" key="4">
    <source>
        <dbReference type="ARBA" id="ARBA00012438"/>
    </source>
</evidence>
<dbReference type="Gene3D" id="1.20.5.1930">
    <property type="match status" value="1"/>
</dbReference>
<dbReference type="RefSeq" id="WP_345017959.1">
    <property type="nucleotide sequence ID" value="NZ_BAABDO010000009.1"/>
</dbReference>
<evidence type="ECO:0000256" key="7">
    <source>
        <dbReference type="ARBA" id="ARBA00022490"/>
    </source>
</evidence>
<evidence type="ECO:0000256" key="13">
    <source>
        <dbReference type="ARBA" id="ARBA00023014"/>
    </source>
</evidence>
<evidence type="ECO:0000256" key="11">
    <source>
        <dbReference type="ARBA" id="ARBA00023004"/>
    </source>
</evidence>
<keyword evidence="8" id="KW-0808">Transferase</keyword>
<evidence type="ECO:0000256" key="15">
    <source>
        <dbReference type="ARBA" id="ARBA00030800"/>
    </source>
</evidence>
<dbReference type="InterPro" id="IPR036890">
    <property type="entry name" value="HATPase_C_sf"/>
</dbReference>
<dbReference type="EC" id="2.7.13.3" evidence="4"/>
<feature type="transmembrane region" description="Helical" evidence="17">
    <location>
        <begin position="103"/>
        <end position="129"/>
    </location>
</feature>
<feature type="transmembrane region" description="Helical" evidence="17">
    <location>
        <begin position="141"/>
        <end position="161"/>
    </location>
</feature>
<evidence type="ECO:0000256" key="1">
    <source>
        <dbReference type="ARBA" id="ARBA00000085"/>
    </source>
</evidence>
<dbReference type="InterPro" id="IPR050482">
    <property type="entry name" value="Sensor_HK_TwoCompSys"/>
</dbReference>
<evidence type="ECO:0000256" key="10">
    <source>
        <dbReference type="ARBA" id="ARBA00022777"/>
    </source>
</evidence>
<dbReference type="Gene3D" id="3.30.565.10">
    <property type="entry name" value="Histidine kinase-like ATPase, C-terminal domain"/>
    <property type="match status" value="1"/>
</dbReference>
<dbReference type="PANTHER" id="PTHR24421">
    <property type="entry name" value="NITRATE/NITRITE SENSOR PROTEIN NARX-RELATED"/>
    <property type="match status" value="1"/>
</dbReference>
<comment type="subcellular location">
    <subcellularLocation>
        <location evidence="3">Cytoplasm</location>
    </subcellularLocation>
</comment>
<feature type="transmembrane region" description="Helical" evidence="17">
    <location>
        <begin position="168"/>
        <end position="191"/>
    </location>
</feature>
<gene>
    <name evidence="19" type="ORF">GCM10022416_10730</name>
</gene>
<dbReference type="PROSITE" id="PS50109">
    <property type="entry name" value="HIS_KIN"/>
    <property type="match status" value="1"/>
</dbReference>
<dbReference type="CDD" id="cd16917">
    <property type="entry name" value="HATPase_UhpB-NarQ-NarX-like"/>
    <property type="match status" value="1"/>
</dbReference>
<accession>A0ABP7Y6T0</accession>
<dbReference type="SUPFAM" id="SSF55874">
    <property type="entry name" value="ATPase domain of HSP90 chaperone/DNA topoisomerase II/histidine kinase"/>
    <property type="match status" value="1"/>
</dbReference>
<feature type="region of interest" description="Disordered" evidence="16">
    <location>
        <begin position="1"/>
        <end position="20"/>
    </location>
</feature>
<keyword evidence="11" id="KW-0408">Iron</keyword>
<dbReference type="SMART" id="SM00387">
    <property type="entry name" value="HATPase_c"/>
    <property type="match status" value="1"/>
</dbReference>
<name>A0ABP7Y6T0_9ACTN</name>
<evidence type="ECO:0000256" key="5">
    <source>
        <dbReference type="ARBA" id="ARBA00017322"/>
    </source>
</evidence>
<evidence type="ECO:0000256" key="8">
    <source>
        <dbReference type="ARBA" id="ARBA00022679"/>
    </source>
</evidence>
<dbReference type="InterPro" id="IPR004358">
    <property type="entry name" value="Sig_transdc_His_kin-like_C"/>
</dbReference>
<keyword evidence="17" id="KW-0472">Membrane</keyword>
<dbReference type="Proteomes" id="UP001500266">
    <property type="component" value="Unassembled WGS sequence"/>
</dbReference>
<dbReference type="Pfam" id="PF02518">
    <property type="entry name" value="HATPase_c"/>
    <property type="match status" value="1"/>
</dbReference>
<dbReference type="InterPro" id="IPR011712">
    <property type="entry name" value="Sig_transdc_His_kin_sub3_dim/P"/>
</dbReference>
<evidence type="ECO:0000256" key="6">
    <source>
        <dbReference type="ARBA" id="ARBA00022485"/>
    </source>
</evidence>
<comment type="caution">
    <text evidence="19">The sequence shown here is derived from an EMBL/GenBank/DDBJ whole genome shotgun (WGS) entry which is preliminary data.</text>
</comment>
<evidence type="ECO:0000256" key="14">
    <source>
        <dbReference type="ARBA" id="ARBA00024827"/>
    </source>
</evidence>
<organism evidence="19 20">
    <name type="scientific">Actinomadura keratinilytica</name>
    <dbReference type="NCBI Taxonomy" id="547461"/>
    <lineage>
        <taxon>Bacteria</taxon>
        <taxon>Bacillati</taxon>
        <taxon>Actinomycetota</taxon>
        <taxon>Actinomycetes</taxon>
        <taxon>Streptosporangiales</taxon>
        <taxon>Thermomonosporaceae</taxon>
        <taxon>Actinomadura</taxon>
    </lineage>
</organism>
<feature type="domain" description="Histidine kinase" evidence="18">
    <location>
        <begin position="336"/>
        <end position="430"/>
    </location>
</feature>
<dbReference type="PANTHER" id="PTHR24421:SF58">
    <property type="entry name" value="SIGNAL TRANSDUCTION HISTIDINE-PROTEIN KINASE_PHOSPHATASE UHPB"/>
    <property type="match status" value="1"/>
</dbReference>
<comment type="function">
    <text evidence="14">Member of the two-component regulatory system NreB/NreC involved in the control of dissimilatory nitrate/nitrite reduction in response to oxygen. NreB functions as a direct oxygen sensor histidine kinase which is autophosphorylated, in the absence of oxygen, probably at the conserved histidine residue, and transfers its phosphate group probably to a conserved aspartate residue of NreC. NreB/NreC activates the expression of the nitrate (narGHJI) and nitrite (nir) reductase operons, as well as the putative nitrate transporter gene narT.</text>
</comment>
<dbReference type="EMBL" id="BAABDO010000009">
    <property type="protein sequence ID" value="GAA4131717.1"/>
    <property type="molecule type" value="Genomic_DNA"/>
</dbReference>
<dbReference type="InterPro" id="IPR017205">
    <property type="entry name" value="Sig_transdc_His_kinase_ChrS"/>
</dbReference>
<evidence type="ECO:0000259" key="18">
    <source>
        <dbReference type="PROSITE" id="PS50109"/>
    </source>
</evidence>
<evidence type="ECO:0000256" key="3">
    <source>
        <dbReference type="ARBA" id="ARBA00004496"/>
    </source>
</evidence>